<feature type="signal peptide" evidence="1">
    <location>
        <begin position="1"/>
        <end position="21"/>
    </location>
</feature>
<dbReference type="AlphaFoldDB" id="A0A2N5W130"/>
<proteinExistence type="predicted"/>
<sequence length="138" mass="16026">MRITVATIITSLFSVLTSITATKVMISKDQWFEDRPKDVPGQVWHQELLMRHPRVQEITVRNGDTGYLNVRKNNNGGKIHIFNYSAQPQKYMLSDENYENRWLKPQTISNGDEHVVDWTFGYITVWIKGKTLKAVYPA</sequence>
<evidence type="ECO:0000313" key="2">
    <source>
        <dbReference type="EMBL" id="PLW55927.1"/>
    </source>
</evidence>
<keyword evidence="1" id="KW-0732">Signal</keyword>
<gene>
    <name evidence="2" type="ORF">PCANC_02998</name>
</gene>
<accession>A0A2N5W130</accession>
<name>A0A2N5W130_9BASI</name>
<protein>
    <submittedName>
        <fullName evidence="2">Uncharacterized protein</fullName>
    </submittedName>
</protein>
<evidence type="ECO:0000256" key="1">
    <source>
        <dbReference type="SAM" id="SignalP"/>
    </source>
</evidence>
<dbReference type="EMBL" id="PGCJ01000026">
    <property type="protein sequence ID" value="PLW55927.1"/>
    <property type="molecule type" value="Genomic_DNA"/>
</dbReference>
<organism evidence="2 3">
    <name type="scientific">Puccinia coronata f. sp. avenae</name>
    <dbReference type="NCBI Taxonomy" id="200324"/>
    <lineage>
        <taxon>Eukaryota</taxon>
        <taxon>Fungi</taxon>
        <taxon>Dikarya</taxon>
        <taxon>Basidiomycota</taxon>
        <taxon>Pucciniomycotina</taxon>
        <taxon>Pucciniomycetes</taxon>
        <taxon>Pucciniales</taxon>
        <taxon>Pucciniaceae</taxon>
        <taxon>Puccinia</taxon>
    </lineage>
</organism>
<feature type="chain" id="PRO_5014600643" evidence="1">
    <location>
        <begin position="22"/>
        <end position="138"/>
    </location>
</feature>
<comment type="caution">
    <text evidence="2">The sequence shown here is derived from an EMBL/GenBank/DDBJ whole genome shotgun (WGS) entry which is preliminary data.</text>
</comment>
<dbReference type="Proteomes" id="UP000235388">
    <property type="component" value="Unassembled WGS sequence"/>
</dbReference>
<evidence type="ECO:0000313" key="3">
    <source>
        <dbReference type="Proteomes" id="UP000235388"/>
    </source>
</evidence>
<reference evidence="2 3" key="1">
    <citation type="submission" date="2017-11" db="EMBL/GenBank/DDBJ databases">
        <title>De novo assembly and phasing of dikaryotic genomes from two isolates of Puccinia coronata f. sp. avenae, the causal agent of oat crown rust.</title>
        <authorList>
            <person name="Miller M.E."/>
            <person name="Zhang Y."/>
            <person name="Omidvar V."/>
            <person name="Sperschneider J."/>
            <person name="Schwessinger B."/>
            <person name="Raley C."/>
            <person name="Palmer J.M."/>
            <person name="Garnica D."/>
            <person name="Upadhyaya N."/>
            <person name="Rathjen J."/>
            <person name="Taylor J.M."/>
            <person name="Park R.F."/>
            <person name="Dodds P.N."/>
            <person name="Hirsch C.D."/>
            <person name="Kianian S.F."/>
            <person name="Figueroa M."/>
        </authorList>
    </citation>
    <scope>NUCLEOTIDE SEQUENCE [LARGE SCALE GENOMIC DNA]</scope>
    <source>
        <strain evidence="2">12NC29</strain>
    </source>
</reference>
<keyword evidence="3" id="KW-1185">Reference proteome</keyword>